<dbReference type="GO" id="GO:0015031">
    <property type="term" value="P:protein transport"/>
    <property type="evidence" value="ECO:0007669"/>
    <property type="project" value="UniProtKB-KW"/>
</dbReference>
<dbReference type="AlphaFoldDB" id="J5SSX0"/>
<dbReference type="GO" id="GO:0042147">
    <property type="term" value="P:retrograde transport, endosome to Golgi"/>
    <property type="evidence" value="ECO:0007669"/>
    <property type="project" value="InterPro"/>
</dbReference>
<evidence type="ECO:0000256" key="4">
    <source>
        <dbReference type="ARBA" id="ARBA00022753"/>
    </source>
</evidence>
<dbReference type="SMART" id="SM00312">
    <property type="entry name" value="PX"/>
    <property type="match status" value="1"/>
</dbReference>
<dbReference type="InterPro" id="IPR044106">
    <property type="entry name" value="PX_Snx41/Atg20"/>
</dbReference>
<dbReference type="HOGENOM" id="CLU_014456_1_1_1"/>
<dbReference type="GO" id="GO:0010008">
    <property type="term" value="C:endosome membrane"/>
    <property type="evidence" value="ECO:0007669"/>
    <property type="project" value="UniProtKB-SubCell"/>
</dbReference>
<feature type="region of interest" description="Disordered" evidence="9">
    <location>
        <begin position="568"/>
        <end position="773"/>
    </location>
</feature>
<comment type="subcellular location">
    <subcellularLocation>
        <location evidence="1">Endosome membrane</location>
        <topology evidence="1">Peripheral membrane protein</topology>
    </subcellularLocation>
</comment>
<reference evidence="11 12" key="1">
    <citation type="journal article" date="2012" name="Eukaryot. Cell">
        <title>Draft genome sequence of CBS 2479, the standard type strain of Trichosporon asahii.</title>
        <authorList>
            <person name="Yang R.Y."/>
            <person name="Li H.T."/>
            <person name="Zhu H."/>
            <person name="Zhou G.P."/>
            <person name="Wang M."/>
            <person name="Wang L."/>
        </authorList>
    </citation>
    <scope>NUCLEOTIDE SEQUENCE [LARGE SCALE GENOMIC DNA]</scope>
    <source>
        <strain evidence="12">ATCC 90039 / CBS 2479 / JCM 2466 / KCTC 7840 / NCYC 2677 / UAMH 7654</strain>
    </source>
</reference>
<keyword evidence="8" id="KW-0472">Membrane</keyword>
<feature type="region of interest" description="Disordered" evidence="9">
    <location>
        <begin position="209"/>
        <end position="230"/>
    </location>
</feature>
<comment type="caution">
    <text evidence="11">The sequence shown here is derived from an EMBL/GenBank/DDBJ whole genome shotgun (WGS) entry which is preliminary data.</text>
</comment>
<dbReference type="EMBL" id="ALBS01000256">
    <property type="protein sequence ID" value="EJT47366.1"/>
    <property type="molecule type" value="Genomic_DNA"/>
</dbReference>
<feature type="compositionally biased region" description="Polar residues" evidence="9">
    <location>
        <begin position="26"/>
        <end position="38"/>
    </location>
</feature>
<feature type="compositionally biased region" description="Basic and acidic residues" evidence="9">
    <location>
        <begin position="755"/>
        <end position="766"/>
    </location>
</feature>
<comment type="similarity">
    <text evidence="2">Belongs to the sorting nexin family.</text>
</comment>
<dbReference type="InterPro" id="IPR027267">
    <property type="entry name" value="AH/BAR_dom_sf"/>
</dbReference>
<dbReference type="GeneID" id="25987350"/>
<dbReference type="Proteomes" id="UP000002748">
    <property type="component" value="Unassembled WGS sequence"/>
</dbReference>
<dbReference type="Pfam" id="PF00787">
    <property type="entry name" value="PX"/>
    <property type="match status" value="1"/>
</dbReference>
<evidence type="ECO:0000256" key="2">
    <source>
        <dbReference type="ARBA" id="ARBA00010883"/>
    </source>
</evidence>
<dbReference type="Gene3D" id="3.30.1520.10">
    <property type="entry name" value="Phox-like domain"/>
    <property type="match status" value="1"/>
</dbReference>
<evidence type="ECO:0000256" key="5">
    <source>
        <dbReference type="ARBA" id="ARBA00022927"/>
    </source>
</evidence>
<dbReference type="CDD" id="cd06867">
    <property type="entry name" value="PX_SNX41_42"/>
    <property type="match status" value="1"/>
</dbReference>
<dbReference type="SUPFAM" id="SSF64268">
    <property type="entry name" value="PX domain"/>
    <property type="match status" value="1"/>
</dbReference>
<feature type="region of interest" description="Disordered" evidence="9">
    <location>
        <begin position="411"/>
        <end position="443"/>
    </location>
</feature>
<proteinExistence type="inferred from homology"/>
<dbReference type="RefSeq" id="XP_014177737.1">
    <property type="nucleotide sequence ID" value="XM_014322262.1"/>
</dbReference>
<keyword evidence="7" id="KW-0446">Lipid-binding</keyword>
<evidence type="ECO:0000256" key="7">
    <source>
        <dbReference type="ARBA" id="ARBA00023121"/>
    </source>
</evidence>
<evidence type="ECO:0000256" key="3">
    <source>
        <dbReference type="ARBA" id="ARBA00022448"/>
    </source>
</evidence>
<dbReference type="Gene3D" id="1.20.1270.60">
    <property type="entry name" value="Arfaptin homology (AH) domain/BAR domain"/>
    <property type="match status" value="2"/>
</dbReference>
<dbReference type="InterPro" id="IPR001683">
    <property type="entry name" value="PX_dom"/>
</dbReference>
<feature type="compositionally biased region" description="Low complexity" evidence="9">
    <location>
        <begin position="9"/>
        <end position="24"/>
    </location>
</feature>
<evidence type="ECO:0000313" key="12">
    <source>
        <dbReference type="Proteomes" id="UP000002748"/>
    </source>
</evidence>
<sequence>MEDVTNPFSTSPSRSPSATPTRSPVLSRTTSHSSTNQRPSAPGSVAGASSPPPTQRASFPDPSKEPRRGTGVLPGPKPKEGFCCERDRQIAQGEEISIIDAFKTTEGGKSSYITYVIRIGALQGLYPVLIIPPIPSKQSITDYAVKGQSKTKEDVATIATRKRLLEDFLRRVCRHPILGGEHVFHRFLEDGSEVLHSPPISLLPKNPLHAPSHNPTFEDVNGNDDPDSTSSTSYIAHHLLPNPSPTHPLHRPDLRFQESEAFTDKFHQHFAHNMEKVNRRATKRWSEHASDMSELGAQWNGFSLMESGPLGTAIEKVGQAVDADFLATTKMVSYNGLLLTNPQLQDWEQNASEPLHTYTQFAQLIKSRLSFRHQKHVQYELVQEALENQRDKLEILEAAEREARRLEQALERGGVAAGASASAPSSPPAREDSSIPELARPSVRRSGQSFGLLSAVKHSLSGMMDVDPEATRRANIAKTRDNISQLEDSLQASAQDLKYASTTLQADLDRFQRQKVADLRELTIQLSTIHRDWCKANLEAWKAAQAAIDEIPDHPNKVPADAAARVASIDRDRDLPPVPQQESRRSSVAHGSPAKRDSLSMGGARSPSKPLSPGMGARSPSNASNPLPKMGQLNLDSPFSETPFSSHPLGEPSAPANGLDPLGGSMISPRHTPKPAEDADTPKWPSSPVKSSPPEQKSVDVPPSPKSTQAVKSLNEEARDEDEPVESSKGTLVDRKDSAGSVGSKLSTTNIKPADITKDTKPKTEDVGPLGPL</sequence>
<keyword evidence="6" id="KW-0072">Autophagy</keyword>
<protein>
    <recommendedName>
        <fullName evidence="10">PX domain-containing protein</fullName>
    </recommendedName>
</protein>
<keyword evidence="5" id="KW-0653">Protein transport</keyword>
<dbReference type="GO" id="GO:0035091">
    <property type="term" value="F:phosphatidylinositol binding"/>
    <property type="evidence" value="ECO:0007669"/>
    <property type="project" value="InterPro"/>
</dbReference>
<name>J5SSX0_TRIAS</name>
<feature type="region of interest" description="Disordered" evidence="9">
    <location>
        <begin position="1"/>
        <end position="82"/>
    </location>
</feature>
<dbReference type="VEuPathDB" id="FungiDB:A1Q1_03837"/>
<dbReference type="InterPro" id="IPR051079">
    <property type="entry name" value="Sorting_Nexin_Autophagy"/>
</dbReference>
<dbReference type="InterPro" id="IPR036871">
    <property type="entry name" value="PX_dom_sf"/>
</dbReference>
<dbReference type="PANTHER" id="PTHR46979">
    <property type="entry name" value="SORTING NEXIN-41"/>
    <property type="match status" value="1"/>
</dbReference>
<feature type="compositionally biased region" description="Low complexity" evidence="9">
    <location>
        <begin position="411"/>
        <end position="424"/>
    </location>
</feature>
<keyword evidence="4" id="KW-0967">Endosome</keyword>
<evidence type="ECO:0000313" key="11">
    <source>
        <dbReference type="EMBL" id="EJT47366.1"/>
    </source>
</evidence>
<dbReference type="PROSITE" id="PS50195">
    <property type="entry name" value="PX"/>
    <property type="match status" value="1"/>
</dbReference>
<dbReference type="PANTHER" id="PTHR46979:SF2">
    <property type="entry name" value="SORTING NEXIN-41"/>
    <property type="match status" value="1"/>
</dbReference>
<accession>J5SSX0</accession>
<feature type="compositionally biased region" description="Polar residues" evidence="9">
    <location>
        <begin position="634"/>
        <end position="645"/>
    </location>
</feature>
<keyword evidence="3" id="KW-0813">Transport</keyword>
<feature type="domain" description="PX" evidence="10">
    <location>
        <begin position="1"/>
        <end position="194"/>
    </location>
</feature>
<feature type="compositionally biased region" description="Low complexity" evidence="9">
    <location>
        <begin position="682"/>
        <end position="696"/>
    </location>
</feature>
<evidence type="ECO:0000259" key="10">
    <source>
        <dbReference type="PROSITE" id="PS50195"/>
    </source>
</evidence>
<feature type="compositionally biased region" description="Low complexity" evidence="9">
    <location>
        <begin position="39"/>
        <end position="49"/>
    </location>
</feature>
<gene>
    <name evidence="11" type="ORF">A1Q1_03837</name>
</gene>
<organism evidence="11 12">
    <name type="scientific">Trichosporon asahii var. asahii (strain ATCC 90039 / CBS 2479 / JCM 2466 / KCTC 7840 / NBRC 103889/ NCYC 2677 / UAMH 7654)</name>
    <name type="common">Yeast</name>
    <dbReference type="NCBI Taxonomy" id="1186058"/>
    <lineage>
        <taxon>Eukaryota</taxon>
        <taxon>Fungi</taxon>
        <taxon>Dikarya</taxon>
        <taxon>Basidiomycota</taxon>
        <taxon>Agaricomycotina</taxon>
        <taxon>Tremellomycetes</taxon>
        <taxon>Trichosporonales</taxon>
        <taxon>Trichosporonaceae</taxon>
        <taxon>Trichosporon</taxon>
    </lineage>
</organism>
<dbReference type="KEGG" id="tasa:A1Q1_03837"/>
<dbReference type="OrthoDB" id="289314at2759"/>
<evidence type="ECO:0000256" key="9">
    <source>
        <dbReference type="SAM" id="MobiDB-lite"/>
    </source>
</evidence>
<dbReference type="GO" id="GO:0005829">
    <property type="term" value="C:cytosol"/>
    <property type="evidence" value="ECO:0007669"/>
    <property type="project" value="GOC"/>
</dbReference>
<dbReference type="GO" id="GO:0006914">
    <property type="term" value="P:autophagy"/>
    <property type="evidence" value="ECO:0007669"/>
    <property type="project" value="UniProtKB-KW"/>
</dbReference>
<evidence type="ECO:0000256" key="1">
    <source>
        <dbReference type="ARBA" id="ARBA00004481"/>
    </source>
</evidence>
<evidence type="ECO:0000256" key="6">
    <source>
        <dbReference type="ARBA" id="ARBA00023006"/>
    </source>
</evidence>
<evidence type="ECO:0000256" key="8">
    <source>
        <dbReference type="ARBA" id="ARBA00023136"/>
    </source>
</evidence>